<dbReference type="GO" id="GO:0016987">
    <property type="term" value="F:sigma factor activity"/>
    <property type="evidence" value="ECO:0007669"/>
    <property type="project" value="UniProtKB-KW"/>
</dbReference>
<keyword evidence="8" id="KW-1185">Reference proteome</keyword>
<gene>
    <name evidence="7" type="ORF">EDD80_101239</name>
</gene>
<dbReference type="PANTHER" id="PTHR43133">
    <property type="entry name" value="RNA POLYMERASE ECF-TYPE SIGMA FACTO"/>
    <property type="match status" value="1"/>
</dbReference>
<dbReference type="GO" id="GO:0006352">
    <property type="term" value="P:DNA-templated transcription initiation"/>
    <property type="evidence" value="ECO:0007669"/>
    <property type="project" value="InterPro"/>
</dbReference>
<dbReference type="InterPro" id="IPR014327">
    <property type="entry name" value="RNA_pol_sigma70_bacteroid"/>
</dbReference>
<keyword evidence="2" id="KW-0805">Transcription regulation</keyword>
<dbReference type="InterPro" id="IPR013325">
    <property type="entry name" value="RNA_pol_sigma_r2"/>
</dbReference>
<dbReference type="InterPro" id="IPR013249">
    <property type="entry name" value="RNA_pol_sigma70_r4_t2"/>
</dbReference>
<comment type="caution">
    <text evidence="7">The sequence shown here is derived from an EMBL/GenBank/DDBJ whole genome shotgun (WGS) entry which is preliminary data.</text>
</comment>
<dbReference type="PANTHER" id="PTHR43133:SF46">
    <property type="entry name" value="RNA POLYMERASE SIGMA-70 FACTOR ECF SUBFAMILY"/>
    <property type="match status" value="1"/>
</dbReference>
<keyword evidence="4" id="KW-0804">Transcription</keyword>
<evidence type="ECO:0000256" key="2">
    <source>
        <dbReference type="ARBA" id="ARBA00023015"/>
    </source>
</evidence>
<dbReference type="InterPro" id="IPR013324">
    <property type="entry name" value="RNA_pol_sigma_r3/r4-like"/>
</dbReference>
<organism evidence="7 8">
    <name type="scientific">Anseongella ginsenosidimutans</name>
    <dbReference type="NCBI Taxonomy" id="496056"/>
    <lineage>
        <taxon>Bacteria</taxon>
        <taxon>Pseudomonadati</taxon>
        <taxon>Bacteroidota</taxon>
        <taxon>Sphingobacteriia</taxon>
        <taxon>Sphingobacteriales</taxon>
        <taxon>Sphingobacteriaceae</taxon>
        <taxon>Anseongella</taxon>
    </lineage>
</organism>
<evidence type="ECO:0000259" key="6">
    <source>
        <dbReference type="Pfam" id="PF08281"/>
    </source>
</evidence>
<dbReference type="Pfam" id="PF08281">
    <property type="entry name" value="Sigma70_r4_2"/>
    <property type="match status" value="1"/>
</dbReference>
<dbReference type="Gene3D" id="1.10.1740.10">
    <property type="match status" value="1"/>
</dbReference>
<feature type="domain" description="RNA polymerase sigma factor 70 region 4 type 2" evidence="6">
    <location>
        <begin position="135"/>
        <end position="187"/>
    </location>
</feature>
<feature type="domain" description="RNA polymerase sigma-70 region 2" evidence="5">
    <location>
        <begin position="41"/>
        <end position="102"/>
    </location>
</feature>
<evidence type="ECO:0000256" key="1">
    <source>
        <dbReference type="ARBA" id="ARBA00010641"/>
    </source>
</evidence>
<dbReference type="Proteomes" id="UP000295807">
    <property type="component" value="Unassembled WGS sequence"/>
</dbReference>
<proteinExistence type="inferred from homology"/>
<reference evidence="7 8" key="1">
    <citation type="submission" date="2019-03" db="EMBL/GenBank/DDBJ databases">
        <title>Genomic Encyclopedia of Type Strains, Phase IV (KMG-IV): sequencing the most valuable type-strain genomes for metagenomic binning, comparative biology and taxonomic classification.</title>
        <authorList>
            <person name="Goeker M."/>
        </authorList>
    </citation>
    <scope>NUCLEOTIDE SEQUENCE [LARGE SCALE GENOMIC DNA]</scope>
    <source>
        <strain evidence="7 8">DSM 21100</strain>
    </source>
</reference>
<comment type="similarity">
    <text evidence="1">Belongs to the sigma-70 factor family. ECF subfamily.</text>
</comment>
<dbReference type="NCBIfam" id="TIGR02937">
    <property type="entry name" value="sigma70-ECF"/>
    <property type="match status" value="1"/>
</dbReference>
<dbReference type="NCBIfam" id="TIGR02985">
    <property type="entry name" value="Sig70_bacteroi1"/>
    <property type="match status" value="1"/>
</dbReference>
<keyword evidence="3" id="KW-0731">Sigma factor</keyword>
<dbReference type="AlphaFoldDB" id="A0A4R3KXA8"/>
<dbReference type="EMBL" id="SMAD01000001">
    <property type="protein sequence ID" value="TCS90041.1"/>
    <property type="molecule type" value="Genomic_DNA"/>
</dbReference>
<dbReference type="InterPro" id="IPR014284">
    <property type="entry name" value="RNA_pol_sigma-70_dom"/>
</dbReference>
<dbReference type="InterPro" id="IPR039425">
    <property type="entry name" value="RNA_pol_sigma-70-like"/>
</dbReference>
<dbReference type="SUPFAM" id="SSF88659">
    <property type="entry name" value="Sigma3 and sigma4 domains of RNA polymerase sigma factors"/>
    <property type="match status" value="1"/>
</dbReference>
<dbReference type="GO" id="GO:0003677">
    <property type="term" value="F:DNA binding"/>
    <property type="evidence" value="ECO:0007669"/>
    <property type="project" value="InterPro"/>
</dbReference>
<dbReference type="CDD" id="cd06171">
    <property type="entry name" value="Sigma70_r4"/>
    <property type="match status" value="1"/>
</dbReference>
<sequence length="206" mass="23972">MSQCCIFSENLQTLNVEYSDTAVVQLLQDGNERAFEQVFKAFFKPLHAYAFTMLKDDPAAEEMVQRVFFNIWNKKERLVIEGSLKAYLYRAVRNESLNYLKHLKVRAAYQVHYTARAERNEFPADRQLAAGELRARIRETLDELPPQCGAVFRLSRFEQLKYKEIAAELGISVKTVENQMGKALKLMRVKLAEFLPLLFLLLNLMR</sequence>
<name>A0A4R3KXA8_9SPHI</name>
<dbReference type="SUPFAM" id="SSF88946">
    <property type="entry name" value="Sigma2 domain of RNA polymerase sigma factors"/>
    <property type="match status" value="1"/>
</dbReference>
<evidence type="ECO:0000313" key="8">
    <source>
        <dbReference type="Proteomes" id="UP000295807"/>
    </source>
</evidence>
<dbReference type="InterPro" id="IPR036388">
    <property type="entry name" value="WH-like_DNA-bd_sf"/>
</dbReference>
<evidence type="ECO:0000259" key="5">
    <source>
        <dbReference type="Pfam" id="PF04542"/>
    </source>
</evidence>
<accession>A0A4R3KXA8</accession>
<evidence type="ECO:0000256" key="3">
    <source>
        <dbReference type="ARBA" id="ARBA00023082"/>
    </source>
</evidence>
<evidence type="ECO:0000256" key="4">
    <source>
        <dbReference type="ARBA" id="ARBA00023163"/>
    </source>
</evidence>
<dbReference type="Pfam" id="PF04542">
    <property type="entry name" value="Sigma70_r2"/>
    <property type="match status" value="1"/>
</dbReference>
<dbReference type="Gene3D" id="1.10.10.10">
    <property type="entry name" value="Winged helix-like DNA-binding domain superfamily/Winged helix DNA-binding domain"/>
    <property type="match status" value="1"/>
</dbReference>
<evidence type="ECO:0000313" key="7">
    <source>
        <dbReference type="EMBL" id="TCS90041.1"/>
    </source>
</evidence>
<protein>
    <submittedName>
        <fullName evidence="7">RNA polymerase sigma-70 factor (ECF subfamily)</fullName>
    </submittedName>
</protein>
<dbReference type="InterPro" id="IPR007627">
    <property type="entry name" value="RNA_pol_sigma70_r2"/>
</dbReference>